<protein>
    <submittedName>
        <fullName evidence="2">Uncharacterized protein</fullName>
    </submittedName>
</protein>
<sequence>MVDQVQELSADCSSRVVSRTMVPFTGKFTICQLKDQSKGAIGNCKKKVHGRVHDRFTDRDAFHGQLHGSSSASGTMPPRRKKATNNSDVSNSENTLPQSKEGGSHFGSISTSGSKSNDGSSSQSIDNSGGSAESEKSSQENTNTSPPATNTEAETGVREEAATVDEDAEITNDDTMVISEEFFNKGIVSKLGEFRKRPPMPETRVVMADIQAFSEIYRLFQIHKF</sequence>
<organism evidence="2 3">
    <name type="scientific">Solanum tuberosum</name>
    <name type="common">Potato</name>
    <dbReference type="NCBI Taxonomy" id="4113"/>
    <lineage>
        <taxon>Eukaryota</taxon>
        <taxon>Viridiplantae</taxon>
        <taxon>Streptophyta</taxon>
        <taxon>Embryophyta</taxon>
        <taxon>Tracheophyta</taxon>
        <taxon>Spermatophyta</taxon>
        <taxon>Magnoliopsida</taxon>
        <taxon>eudicotyledons</taxon>
        <taxon>Gunneridae</taxon>
        <taxon>Pentapetalae</taxon>
        <taxon>asterids</taxon>
        <taxon>lamiids</taxon>
        <taxon>Solanales</taxon>
        <taxon>Solanaceae</taxon>
        <taxon>Solanoideae</taxon>
        <taxon>Solaneae</taxon>
        <taxon>Solanum</taxon>
    </lineage>
</organism>
<dbReference type="PaxDb" id="4113-PGSC0003DMT400092106"/>
<dbReference type="InParanoid" id="M1DP38"/>
<reference evidence="3" key="1">
    <citation type="journal article" date="2011" name="Nature">
        <title>Genome sequence and analysis of the tuber crop potato.</title>
        <authorList>
            <consortium name="The Potato Genome Sequencing Consortium"/>
        </authorList>
    </citation>
    <scope>NUCLEOTIDE SEQUENCE [LARGE SCALE GENOMIC DNA]</scope>
    <source>
        <strain evidence="3">cv. DM1-3 516 R44</strain>
    </source>
</reference>
<feature type="compositionally biased region" description="Low complexity" evidence="1">
    <location>
        <begin position="106"/>
        <end position="131"/>
    </location>
</feature>
<proteinExistence type="predicted"/>
<feature type="compositionally biased region" description="Polar residues" evidence="1">
    <location>
        <begin position="84"/>
        <end position="98"/>
    </location>
</feature>
<dbReference type="HOGENOM" id="CLU_072932_1_0_1"/>
<accession>M1DP38</accession>
<keyword evidence="3" id="KW-1185">Reference proteome</keyword>
<reference evidence="2" key="2">
    <citation type="submission" date="2015-06" db="UniProtKB">
        <authorList>
            <consortium name="EnsemblPlants"/>
        </authorList>
    </citation>
    <scope>IDENTIFICATION</scope>
    <source>
        <strain evidence="2">DM1-3 516 R44</strain>
    </source>
</reference>
<dbReference type="Gramene" id="PGSC0003DMT400092106">
    <property type="protein sequence ID" value="PGSC0003DMT400092106"/>
    <property type="gene ID" value="PGSC0003DMG400041677"/>
</dbReference>
<evidence type="ECO:0000256" key="1">
    <source>
        <dbReference type="SAM" id="MobiDB-lite"/>
    </source>
</evidence>
<name>M1DP38_SOLTU</name>
<dbReference type="AlphaFoldDB" id="M1DP38"/>
<dbReference type="EnsemblPlants" id="PGSC0003DMT400092106">
    <property type="protein sequence ID" value="PGSC0003DMT400092106"/>
    <property type="gene ID" value="PGSC0003DMG400041677"/>
</dbReference>
<feature type="compositionally biased region" description="Polar residues" evidence="1">
    <location>
        <begin position="139"/>
        <end position="153"/>
    </location>
</feature>
<feature type="region of interest" description="Disordered" evidence="1">
    <location>
        <begin position="57"/>
        <end position="169"/>
    </location>
</feature>
<dbReference type="Proteomes" id="UP000011115">
    <property type="component" value="Unassembled WGS sequence"/>
</dbReference>
<evidence type="ECO:0000313" key="3">
    <source>
        <dbReference type="Proteomes" id="UP000011115"/>
    </source>
</evidence>
<evidence type="ECO:0000313" key="2">
    <source>
        <dbReference type="EnsemblPlants" id="PGSC0003DMT400092106"/>
    </source>
</evidence>